<evidence type="ECO:0000256" key="3">
    <source>
        <dbReference type="ARBA" id="ARBA00022692"/>
    </source>
</evidence>
<evidence type="ECO:0008006" key="14">
    <source>
        <dbReference type="Google" id="ProtNLM"/>
    </source>
</evidence>
<protein>
    <recommendedName>
        <fullName evidence="14">ABC transporter</fullName>
    </recommendedName>
</protein>
<dbReference type="Pfam" id="PF00005">
    <property type="entry name" value="ABC_tran"/>
    <property type="match status" value="1"/>
</dbReference>
<dbReference type="PROSITE" id="PS50929">
    <property type="entry name" value="ABC_TM1F"/>
    <property type="match status" value="1"/>
</dbReference>
<evidence type="ECO:0000313" key="12">
    <source>
        <dbReference type="EMBL" id="KAH9364486.1"/>
    </source>
</evidence>
<comment type="caution">
    <text evidence="12">The sequence shown here is derived from an EMBL/GenBank/DDBJ whole genome shotgun (WGS) entry which is preliminary data.</text>
</comment>
<dbReference type="OMA" id="WSTHMLI"/>
<evidence type="ECO:0000256" key="9">
    <source>
        <dbReference type="SAM" id="Phobius"/>
    </source>
</evidence>
<dbReference type="SUPFAM" id="SSF52540">
    <property type="entry name" value="P-loop containing nucleoside triphosphate hydrolases"/>
    <property type="match status" value="1"/>
</dbReference>
<dbReference type="InterPro" id="IPR011527">
    <property type="entry name" value="ABC1_TM_dom"/>
</dbReference>
<dbReference type="OrthoDB" id="6426245at2759"/>
<evidence type="ECO:0000256" key="8">
    <source>
        <dbReference type="ARBA" id="ARBA00023136"/>
    </source>
</evidence>
<feature type="domain" description="ABC transmembrane type-1" evidence="11">
    <location>
        <begin position="1"/>
        <end position="173"/>
    </location>
</feature>
<keyword evidence="2" id="KW-0813">Transport</keyword>
<keyword evidence="13" id="KW-1185">Reference proteome</keyword>
<feature type="domain" description="ABC transporter" evidence="10">
    <location>
        <begin position="234"/>
        <end position="438"/>
    </location>
</feature>
<evidence type="ECO:0000256" key="5">
    <source>
        <dbReference type="ARBA" id="ARBA00022741"/>
    </source>
</evidence>
<reference evidence="12 13" key="1">
    <citation type="journal article" date="2020" name="Cell">
        <title>Large-Scale Comparative Analyses of Tick Genomes Elucidate Their Genetic Diversity and Vector Capacities.</title>
        <authorList>
            <consortium name="Tick Genome and Microbiome Consortium (TIGMIC)"/>
            <person name="Jia N."/>
            <person name="Wang J."/>
            <person name="Shi W."/>
            <person name="Du L."/>
            <person name="Sun Y."/>
            <person name="Zhan W."/>
            <person name="Jiang J.F."/>
            <person name="Wang Q."/>
            <person name="Zhang B."/>
            <person name="Ji P."/>
            <person name="Bell-Sakyi L."/>
            <person name="Cui X.M."/>
            <person name="Yuan T.T."/>
            <person name="Jiang B.G."/>
            <person name="Yang W.F."/>
            <person name="Lam T.T."/>
            <person name="Chang Q.C."/>
            <person name="Ding S.J."/>
            <person name="Wang X.J."/>
            <person name="Zhu J.G."/>
            <person name="Ruan X.D."/>
            <person name="Zhao L."/>
            <person name="Wei J.T."/>
            <person name="Ye R.Z."/>
            <person name="Que T.C."/>
            <person name="Du C.H."/>
            <person name="Zhou Y.H."/>
            <person name="Cheng J.X."/>
            <person name="Dai P.F."/>
            <person name="Guo W.B."/>
            <person name="Han X.H."/>
            <person name="Huang E.J."/>
            <person name="Li L.F."/>
            <person name="Wei W."/>
            <person name="Gao Y.C."/>
            <person name="Liu J.Z."/>
            <person name="Shao H.Z."/>
            <person name="Wang X."/>
            <person name="Wang C.C."/>
            <person name="Yang T.C."/>
            <person name="Huo Q.B."/>
            <person name="Li W."/>
            <person name="Chen H.Y."/>
            <person name="Chen S.E."/>
            <person name="Zhou L.G."/>
            <person name="Ni X.B."/>
            <person name="Tian J.H."/>
            <person name="Sheng Y."/>
            <person name="Liu T."/>
            <person name="Pan Y.S."/>
            <person name="Xia L.Y."/>
            <person name="Li J."/>
            <person name="Zhao F."/>
            <person name="Cao W.C."/>
        </authorList>
    </citation>
    <scope>NUCLEOTIDE SEQUENCE [LARGE SCALE GENOMIC DNA]</scope>
    <source>
        <tissue evidence="12">Larvae</tissue>
    </source>
</reference>
<dbReference type="Gene3D" id="3.40.50.300">
    <property type="entry name" value="P-loop containing nucleotide triphosphate hydrolases"/>
    <property type="match status" value="1"/>
</dbReference>
<organism evidence="12 13">
    <name type="scientific">Haemaphysalis longicornis</name>
    <name type="common">Bush tick</name>
    <dbReference type="NCBI Taxonomy" id="44386"/>
    <lineage>
        <taxon>Eukaryota</taxon>
        <taxon>Metazoa</taxon>
        <taxon>Ecdysozoa</taxon>
        <taxon>Arthropoda</taxon>
        <taxon>Chelicerata</taxon>
        <taxon>Arachnida</taxon>
        <taxon>Acari</taxon>
        <taxon>Parasitiformes</taxon>
        <taxon>Ixodida</taxon>
        <taxon>Ixodoidea</taxon>
        <taxon>Ixodidae</taxon>
        <taxon>Haemaphysalinae</taxon>
        <taxon>Haemaphysalis</taxon>
    </lineage>
</organism>
<keyword evidence="4" id="KW-0677">Repeat</keyword>
<dbReference type="InterPro" id="IPR027417">
    <property type="entry name" value="P-loop_NTPase"/>
</dbReference>
<dbReference type="FunFam" id="3.40.50.300:FF:000163">
    <property type="entry name" value="Multidrug resistance-associated protein member 4"/>
    <property type="match status" value="1"/>
</dbReference>
<keyword evidence="5" id="KW-0547">Nucleotide-binding</keyword>
<dbReference type="GO" id="GO:0016887">
    <property type="term" value="F:ATP hydrolysis activity"/>
    <property type="evidence" value="ECO:0007669"/>
    <property type="project" value="InterPro"/>
</dbReference>
<feature type="transmembrane region" description="Helical" evidence="9">
    <location>
        <begin position="62"/>
        <end position="86"/>
    </location>
</feature>
<dbReference type="PANTHER" id="PTHR24223:SF443">
    <property type="entry name" value="MULTIDRUG-RESISTANCE LIKE PROTEIN 1, ISOFORM I"/>
    <property type="match status" value="1"/>
</dbReference>
<keyword evidence="7 9" id="KW-1133">Transmembrane helix</keyword>
<dbReference type="PROSITE" id="PS50893">
    <property type="entry name" value="ABC_TRANSPORTER_2"/>
    <property type="match status" value="1"/>
</dbReference>
<dbReference type="Pfam" id="PF00664">
    <property type="entry name" value="ABC_membrane"/>
    <property type="match status" value="1"/>
</dbReference>
<dbReference type="InterPro" id="IPR036640">
    <property type="entry name" value="ABC1_TM_sf"/>
</dbReference>
<name>A0A9J6FE27_HAELO</name>
<dbReference type="GO" id="GO:0005524">
    <property type="term" value="F:ATP binding"/>
    <property type="evidence" value="ECO:0007669"/>
    <property type="project" value="UniProtKB-KW"/>
</dbReference>
<dbReference type="EMBL" id="JABSTR010000002">
    <property type="protein sequence ID" value="KAH9364486.1"/>
    <property type="molecule type" value="Genomic_DNA"/>
</dbReference>
<comment type="subcellular location">
    <subcellularLocation>
        <location evidence="1">Vacuole membrane</location>
        <topology evidence="1">Multi-pass membrane protein</topology>
    </subcellularLocation>
</comment>
<keyword evidence="3 9" id="KW-0812">Transmembrane</keyword>
<dbReference type="AlphaFoldDB" id="A0A9J6FE27"/>
<evidence type="ECO:0000256" key="4">
    <source>
        <dbReference type="ARBA" id="ARBA00022737"/>
    </source>
</evidence>
<evidence type="ECO:0000259" key="10">
    <source>
        <dbReference type="PROSITE" id="PS50893"/>
    </source>
</evidence>
<dbReference type="InterPro" id="IPR003439">
    <property type="entry name" value="ABC_transporter-like_ATP-bd"/>
</dbReference>
<keyword evidence="8 9" id="KW-0472">Membrane</keyword>
<dbReference type="Gene3D" id="1.20.1560.10">
    <property type="entry name" value="ABC transporter type 1, transmembrane domain"/>
    <property type="match status" value="1"/>
</dbReference>
<dbReference type="SMART" id="SM00382">
    <property type="entry name" value="AAA"/>
    <property type="match status" value="1"/>
</dbReference>
<dbReference type="CDD" id="cd03244">
    <property type="entry name" value="ABCC_MRP_domain2"/>
    <property type="match status" value="1"/>
</dbReference>
<keyword evidence="6" id="KW-0067">ATP-binding</keyword>
<dbReference type="VEuPathDB" id="VectorBase:HLOH_043354"/>
<dbReference type="PROSITE" id="PS00211">
    <property type="entry name" value="ABC_TRANSPORTER_1"/>
    <property type="match status" value="1"/>
</dbReference>
<accession>A0A9J6FE27</accession>
<dbReference type="InterPro" id="IPR017871">
    <property type="entry name" value="ABC_transporter-like_CS"/>
</dbReference>
<proteinExistence type="predicted"/>
<evidence type="ECO:0000256" key="2">
    <source>
        <dbReference type="ARBA" id="ARBA00022448"/>
    </source>
</evidence>
<evidence type="ECO:0000259" key="11">
    <source>
        <dbReference type="PROSITE" id="PS50929"/>
    </source>
</evidence>
<dbReference type="Proteomes" id="UP000821853">
    <property type="component" value="Chromosome 10"/>
</dbReference>
<dbReference type="GO" id="GO:0005774">
    <property type="term" value="C:vacuolar membrane"/>
    <property type="evidence" value="ECO:0007669"/>
    <property type="project" value="UniProtKB-SubCell"/>
</dbReference>
<dbReference type="InterPro" id="IPR003593">
    <property type="entry name" value="AAA+_ATPase"/>
</dbReference>
<gene>
    <name evidence="12" type="ORF">HPB48_018058</name>
</gene>
<dbReference type="InterPro" id="IPR050173">
    <property type="entry name" value="ABC_transporter_C-like"/>
</dbReference>
<evidence type="ECO:0000256" key="6">
    <source>
        <dbReference type="ARBA" id="ARBA00022840"/>
    </source>
</evidence>
<evidence type="ECO:0000256" key="7">
    <source>
        <dbReference type="ARBA" id="ARBA00022989"/>
    </source>
</evidence>
<dbReference type="SUPFAM" id="SSF90123">
    <property type="entry name" value="ABC transporter transmembrane region"/>
    <property type="match status" value="1"/>
</dbReference>
<evidence type="ECO:0000256" key="1">
    <source>
        <dbReference type="ARBA" id="ARBA00004128"/>
    </source>
</evidence>
<sequence length="438" mass="48150">MLEHVLFSPVSFFDCTPRGRILNRFTADLSDIDIRMASMGRQTIQNGFLVISRLAVIGTESLAVVGIGVFMFVVFVLGTVVLTHAVNVMRFIRSSQFSRVLHHATETVESLTTIRVFGMTQRFYDRFCRLADETLRASLASVTCQRLTRAFTIGCSQTVVFATLVFTVVFSGSNDEGTGVAQSSSIGLALNSSLGEEVEIVAATKTASFRPSFGNGLAPALHRLDREWPTEGRVEFQNFSASYRPTVLEDSLKNVSFTVYSREKVGIVGRTGAGKSSLVLALLRVLKSTGGHIFIDGVDIASVPLPVLRTAITVIPQDPSLVRGTLRANLDPTNVHTDEELWKVLDQTHLSEFVARQPMKLLLETGDGGSNLSVGQRQLVCLARALLRRPRILVLDEATSQMDGDTDRLIQATLRESFANFTLLTVAHRLHTVLDYDR</sequence>
<evidence type="ECO:0000313" key="13">
    <source>
        <dbReference type="Proteomes" id="UP000821853"/>
    </source>
</evidence>
<dbReference type="GO" id="GO:0140359">
    <property type="term" value="F:ABC-type transporter activity"/>
    <property type="evidence" value="ECO:0007669"/>
    <property type="project" value="InterPro"/>
</dbReference>
<dbReference type="PANTHER" id="PTHR24223">
    <property type="entry name" value="ATP-BINDING CASSETTE SUB-FAMILY C"/>
    <property type="match status" value="1"/>
</dbReference>